<name>A0ABR0JFU2_9EURO</name>
<protein>
    <submittedName>
        <fullName evidence="1">Uncharacterized protein</fullName>
    </submittedName>
</protein>
<keyword evidence="2" id="KW-1185">Reference proteome</keyword>
<comment type="caution">
    <text evidence="1">The sequence shown here is derived from an EMBL/GenBank/DDBJ whole genome shotgun (WGS) entry which is preliminary data.</text>
</comment>
<dbReference type="InterPro" id="IPR046368">
    <property type="entry name" value="Tag1"/>
</dbReference>
<gene>
    <name evidence="1" type="ORF">LTR69_004431</name>
</gene>
<dbReference type="PANTHER" id="PTHR35895">
    <property type="entry name" value="CHROMOSOME 16, WHOLE GENOME SHOTGUN SEQUENCE"/>
    <property type="match status" value="1"/>
</dbReference>
<dbReference type="Pfam" id="PF12505">
    <property type="entry name" value="DUF3712"/>
    <property type="match status" value="1"/>
</dbReference>
<proteinExistence type="predicted"/>
<reference evidence="1 2" key="1">
    <citation type="submission" date="2023-08" db="EMBL/GenBank/DDBJ databases">
        <title>Black Yeasts Isolated from many extreme environments.</title>
        <authorList>
            <person name="Coleine C."/>
            <person name="Stajich J.E."/>
            <person name="Selbmann L."/>
        </authorList>
    </citation>
    <scope>NUCLEOTIDE SEQUENCE [LARGE SCALE GENOMIC DNA]</scope>
    <source>
        <strain evidence="1 2">CCFEE 6328</strain>
    </source>
</reference>
<organism evidence="1 2">
    <name type="scientific">Exophiala sideris</name>
    <dbReference type="NCBI Taxonomy" id="1016849"/>
    <lineage>
        <taxon>Eukaryota</taxon>
        <taxon>Fungi</taxon>
        <taxon>Dikarya</taxon>
        <taxon>Ascomycota</taxon>
        <taxon>Pezizomycotina</taxon>
        <taxon>Eurotiomycetes</taxon>
        <taxon>Chaetothyriomycetidae</taxon>
        <taxon>Chaetothyriales</taxon>
        <taxon>Herpotrichiellaceae</taxon>
        <taxon>Exophiala</taxon>
    </lineage>
</organism>
<sequence length="170" mass="18421">MRATVGSNSYKCAYQAGMNGLKGFNVTDFELLTTAQPDGSNANGTVFMPNPSLTTYEMGNLTMDMYADGILIGNSTLHNVVLKPGNNTLPLRALTNQTAVVTLLFNKYKCGIFPIDIVTKQTIYNGQDLPYYDQALQSNNLTIHLNVIDVLEEAGLAGYLGINTTNTIPC</sequence>
<dbReference type="PANTHER" id="PTHR35895:SF1">
    <property type="entry name" value="LIPID-BINDING SERUM GLYCOPROTEIN C-TERMINAL DOMAIN-CONTAINING PROTEIN"/>
    <property type="match status" value="1"/>
</dbReference>
<dbReference type="EMBL" id="JAVRRF010000008">
    <property type="protein sequence ID" value="KAK5062074.1"/>
    <property type="molecule type" value="Genomic_DNA"/>
</dbReference>
<dbReference type="InterPro" id="IPR022185">
    <property type="entry name" value="DUF3712"/>
</dbReference>
<evidence type="ECO:0000313" key="1">
    <source>
        <dbReference type="EMBL" id="KAK5062074.1"/>
    </source>
</evidence>
<evidence type="ECO:0000313" key="2">
    <source>
        <dbReference type="Proteomes" id="UP001345691"/>
    </source>
</evidence>
<accession>A0ABR0JFU2</accession>
<dbReference type="Proteomes" id="UP001345691">
    <property type="component" value="Unassembled WGS sequence"/>
</dbReference>